<dbReference type="AlphaFoldDB" id="A0A179U815"/>
<proteinExistence type="predicted"/>
<dbReference type="InterPro" id="IPR011701">
    <property type="entry name" value="MFS"/>
</dbReference>
<evidence type="ECO:0000256" key="5">
    <source>
        <dbReference type="ARBA" id="ARBA00023136"/>
    </source>
</evidence>
<keyword evidence="4 7" id="KW-1133">Transmembrane helix</keyword>
<evidence type="ECO:0000313" key="9">
    <source>
        <dbReference type="EMBL" id="OAT03863.1"/>
    </source>
</evidence>
<evidence type="ECO:0000256" key="7">
    <source>
        <dbReference type="SAM" id="Phobius"/>
    </source>
</evidence>
<dbReference type="EMBL" id="GG657448">
    <property type="protein sequence ID" value="OAT03863.1"/>
    <property type="molecule type" value="Genomic_DNA"/>
</dbReference>
<dbReference type="Gene3D" id="1.20.1250.20">
    <property type="entry name" value="MFS general substrate transporter like domains"/>
    <property type="match status" value="1"/>
</dbReference>
<dbReference type="GO" id="GO:0016020">
    <property type="term" value="C:membrane"/>
    <property type="evidence" value="ECO:0007669"/>
    <property type="project" value="UniProtKB-SubCell"/>
</dbReference>
<sequence>MSSPQRRSPPVILHGNVASRVGANARENDDDSIAAVGVDRESSQSDIYENIDADSSSLEQLSGDTTDLHGHLLGKNGFNGRIRRGHSPAALQLSSSWDTQPSLAEEGETSAANISRSNGNNRDDENPVSWRSLPNKSQLAILTIARLSEPLTQTSLQAYLFYQLKSFDPHLPDSAISARAGLLQGCFTAAQFVTAMIWGRLADTHFMGRKRVLATGLFGASIMCVGFGFSQSFVAAAIFRTMGGALNSNIGVMRTMIAELIVERKYQSRAFLLQPMCFNIGVVIGPILGGLLADPLGNYPGLFGPGSFFGGQHGVWWMQKWPYALPNLISAILVLISTLAVILGLDETHESAKYRSDWGRKAGKALWGYFKYGRSSHNYHPIDGTYDVETAGESIDLERSVQGSVPATPSSARAPRQQRMPFRQIWTRNVILTLLTHFVLAMHLSSFNALTFVFLPTPRAPEGSRRGFFHFGGGLGMPSSKVGFATAIIGLLGLPLQILVYPRVHFRLGTLKSLRSFIPFSPLAYVLVPFLTLVPNRAYLIWPALAAVFSLQVISRTFALPAGIILVNNTVSDPTVLGTLHGVAQSVVSCARTLGPVIGGWGVGMGLKYNIFGAVWWALAVLAFLGWGLTWTIFEGRGIEEKKLEQNHATGGSEHRRSR</sequence>
<organism evidence="9 10">
    <name type="scientific">Blastomyces gilchristii (strain SLH14081)</name>
    <name type="common">Blastomyces dermatitidis</name>
    <dbReference type="NCBI Taxonomy" id="559298"/>
    <lineage>
        <taxon>Eukaryota</taxon>
        <taxon>Fungi</taxon>
        <taxon>Dikarya</taxon>
        <taxon>Ascomycota</taxon>
        <taxon>Pezizomycotina</taxon>
        <taxon>Eurotiomycetes</taxon>
        <taxon>Eurotiomycetidae</taxon>
        <taxon>Onygenales</taxon>
        <taxon>Ajellomycetaceae</taxon>
        <taxon>Blastomyces</taxon>
    </lineage>
</organism>
<dbReference type="InterPro" id="IPR036259">
    <property type="entry name" value="MFS_trans_sf"/>
</dbReference>
<feature type="compositionally biased region" description="Polar residues" evidence="6">
    <location>
        <begin position="110"/>
        <end position="120"/>
    </location>
</feature>
<evidence type="ECO:0000256" key="4">
    <source>
        <dbReference type="ARBA" id="ARBA00022989"/>
    </source>
</evidence>
<gene>
    <name evidence="9" type="ORF">BDBG_00531</name>
</gene>
<keyword evidence="10" id="KW-1185">Reference proteome</keyword>
<feature type="transmembrane region" description="Helical" evidence="7">
    <location>
        <begin position="271"/>
        <end position="293"/>
    </location>
</feature>
<dbReference type="Pfam" id="PF07690">
    <property type="entry name" value="MFS_1"/>
    <property type="match status" value="1"/>
</dbReference>
<evidence type="ECO:0000313" key="10">
    <source>
        <dbReference type="Proteomes" id="UP000002038"/>
    </source>
</evidence>
<evidence type="ECO:0000256" key="3">
    <source>
        <dbReference type="ARBA" id="ARBA00022692"/>
    </source>
</evidence>
<reference evidence="10" key="1">
    <citation type="journal article" date="2015" name="PLoS Genet.">
        <title>The dynamic genome and transcriptome of the human fungal pathogen Blastomyces and close relative Emmonsia.</title>
        <authorList>
            <person name="Munoz J.F."/>
            <person name="Gauthier G.M."/>
            <person name="Desjardins C.A."/>
            <person name="Gallo J.E."/>
            <person name="Holder J."/>
            <person name="Sullivan T.D."/>
            <person name="Marty A.J."/>
            <person name="Carmen J.C."/>
            <person name="Chen Z."/>
            <person name="Ding L."/>
            <person name="Gujja S."/>
            <person name="Magrini V."/>
            <person name="Misas E."/>
            <person name="Mitreva M."/>
            <person name="Priest M."/>
            <person name="Saif S."/>
            <person name="Whiston E.A."/>
            <person name="Young S."/>
            <person name="Zeng Q."/>
            <person name="Goldman W.E."/>
            <person name="Mardis E.R."/>
            <person name="Taylor J.W."/>
            <person name="McEwen J.G."/>
            <person name="Clay O.K."/>
            <person name="Klein B.S."/>
            <person name="Cuomo C.A."/>
        </authorList>
    </citation>
    <scope>NUCLEOTIDE SEQUENCE [LARGE SCALE GENOMIC DNA]</scope>
    <source>
        <strain evidence="10">SLH14081</strain>
    </source>
</reference>
<feature type="transmembrane region" description="Helical" evidence="7">
    <location>
        <begin position="514"/>
        <end position="534"/>
    </location>
</feature>
<dbReference type="PRINTS" id="PR01035">
    <property type="entry name" value="TCRTETA"/>
</dbReference>
<dbReference type="PROSITE" id="PS50850">
    <property type="entry name" value="MFS"/>
    <property type="match status" value="1"/>
</dbReference>
<dbReference type="InterPro" id="IPR001958">
    <property type="entry name" value="Tet-R_TetA/multi-R_MdtG-like"/>
</dbReference>
<evidence type="ECO:0000256" key="2">
    <source>
        <dbReference type="ARBA" id="ARBA00022448"/>
    </source>
</evidence>
<evidence type="ECO:0000259" key="8">
    <source>
        <dbReference type="PROSITE" id="PS50850"/>
    </source>
</evidence>
<feature type="transmembrane region" description="Helical" evidence="7">
    <location>
        <begin position="323"/>
        <end position="345"/>
    </location>
</feature>
<name>A0A179U815_BLAGS</name>
<feature type="domain" description="Major facilitator superfamily (MFS) profile" evidence="8">
    <location>
        <begin position="138"/>
        <end position="638"/>
    </location>
</feature>
<protein>
    <submittedName>
        <fullName evidence="9">MFS multidrug transporter</fullName>
    </submittedName>
</protein>
<dbReference type="PANTHER" id="PTHR23504">
    <property type="entry name" value="MAJOR FACILITATOR SUPERFAMILY DOMAIN-CONTAINING PROTEIN 10"/>
    <property type="match status" value="1"/>
</dbReference>
<feature type="transmembrane region" description="Helical" evidence="7">
    <location>
        <begin position="213"/>
        <end position="239"/>
    </location>
</feature>
<feature type="compositionally biased region" description="Polar residues" evidence="6">
    <location>
        <begin position="92"/>
        <end position="102"/>
    </location>
</feature>
<dbReference type="OrthoDB" id="10262656at2759"/>
<keyword evidence="3 7" id="KW-0812">Transmembrane</keyword>
<evidence type="ECO:0000256" key="1">
    <source>
        <dbReference type="ARBA" id="ARBA00004141"/>
    </source>
</evidence>
<keyword evidence="5 7" id="KW-0472">Membrane</keyword>
<feature type="transmembrane region" description="Helical" evidence="7">
    <location>
        <begin position="540"/>
        <end position="567"/>
    </location>
</feature>
<feature type="transmembrane region" description="Helical" evidence="7">
    <location>
        <begin position="482"/>
        <end position="502"/>
    </location>
</feature>
<dbReference type="GeneID" id="8508195"/>
<dbReference type="InterPro" id="IPR020846">
    <property type="entry name" value="MFS_dom"/>
</dbReference>
<evidence type="ECO:0000256" key="6">
    <source>
        <dbReference type="SAM" id="MobiDB-lite"/>
    </source>
</evidence>
<feature type="region of interest" description="Disordered" evidence="6">
    <location>
        <begin position="89"/>
        <end position="131"/>
    </location>
</feature>
<feature type="transmembrane region" description="Helical" evidence="7">
    <location>
        <begin position="182"/>
        <end position="201"/>
    </location>
</feature>
<dbReference type="RefSeq" id="XP_002629285.1">
    <property type="nucleotide sequence ID" value="XM_002629239.2"/>
</dbReference>
<dbReference type="SUPFAM" id="SSF103473">
    <property type="entry name" value="MFS general substrate transporter"/>
    <property type="match status" value="1"/>
</dbReference>
<dbReference type="KEGG" id="bgh:BDBG_00531"/>
<feature type="transmembrane region" description="Helical" evidence="7">
    <location>
        <begin position="614"/>
        <end position="634"/>
    </location>
</feature>
<accession>A0A179U815</accession>
<keyword evidence="2" id="KW-0813">Transport</keyword>
<dbReference type="Proteomes" id="UP000002038">
    <property type="component" value="Unassembled WGS sequence"/>
</dbReference>
<feature type="transmembrane region" description="Helical" evidence="7">
    <location>
        <begin position="430"/>
        <end position="455"/>
    </location>
</feature>
<comment type="subcellular location">
    <subcellularLocation>
        <location evidence="1">Membrane</location>
        <topology evidence="1">Multi-pass membrane protein</topology>
    </subcellularLocation>
</comment>
<dbReference type="GO" id="GO:0022857">
    <property type="term" value="F:transmembrane transporter activity"/>
    <property type="evidence" value="ECO:0007669"/>
    <property type="project" value="InterPro"/>
</dbReference>
<dbReference type="PANTHER" id="PTHR23504:SF6">
    <property type="entry name" value="MULTIDRUG TRANSPORTER, PUTATIVE (AFU_ORTHOLOGUE AFUA_4G08740)-RELATED"/>
    <property type="match status" value="1"/>
</dbReference>
<dbReference type="VEuPathDB" id="FungiDB:BDBG_00531"/>